<evidence type="ECO:0000313" key="7">
    <source>
        <dbReference type="Proteomes" id="UP001141806"/>
    </source>
</evidence>
<comment type="subcellular location">
    <subcellularLocation>
        <location evidence="1">Lysosome membrane</location>
    </subcellularLocation>
</comment>
<feature type="transmembrane region" description="Helical" evidence="5">
    <location>
        <begin position="6"/>
        <end position="24"/>
    </location>
</feature>
<reference evidence="6" key="1">
    <citation type="journal article" date="2023" name="Plant J.">
        <title>The genome of the king protea, Protea cynaroides.</title>
        <authorList>
            <person name="Chang J."/>
            <person name="Duong T.A."/>
            <person name="Schoeman C."/>
            <person name="Ma X."/>
            <person name="Roodt D."/>
            <person name="Barker N."/>
            <person name="Li Z."/>
            <person name="Van de Peer Y."/>
            <person name="Mizrachi E."/>
        </authorList>
    </citation>
    <scope>NUCLEOTIDE SEQUENCE</scope>
    <source>
        <tissue evidence="6">Young leaves</tissue>
    </source>
</reference>
<evidence type="ECO:0000256" key="4">
    <source>
        <dbReference type="ARBA" id="ARBA00023228"/>
    </source>
</evidence>
<evidence type="ECO:0000256" key="5">
    <source>
        <dbReference type="SAM" id="Phobius"/>
    </source>
</evidence>
<gene>
    <name evidence="6" type="ORF">NE237_007726</name>
</gene>
<keyword evidence="5" id="KW-1133">Transmembrane helix</keyword>
<evidence type="ECO:0000256" key="1">
    <source>
        <dbReference type="ARBA" id="ARBA00004656"/>
    </source>
</evidence>
<dbReference type="OrthoDB" id="19830at2759"/>
<protein>
    <submittedName>
        <fullName evidence="6">Uncharacterized protein</fullName>
    </submittedName>
</protein>
<keyword evidence="5" id="KW-0812">Transmembrane</keyword>
<dbReference type="GO" id="GO:0005765">
    <property type="term" value="C:lysosomal membrane"/>
    <property type="evidence" value="ECO:0007669"/>
    <property type="project" value="UniProtKB-SubCell"/>
</dbReference>
<evidence type="ECO:0000313" key="6">
    <source>
        <dbReference type="EMBL" id="KAJ4974552.1"/>
    </source>
</evidence>
<evidence type="ECO:0000256" key="3">
    <source>
        <dbReference type="ARBA" id="ARBA00023136"/>
    </source>
</evidence>
<proteinExistence type="inferred from homology"/>
<comment type="similarity">
    <text evidence="2">Belongs to the BORCS8 family.</text>
</comment>
<evidence type="ECO:0000256" key="2">
    <source>
        <dbReference type="ARBA" id="ARBA00010463"/>
    </source>
</evidence>
<accession>A0A9Q0KPZ1</accession>
<dbReference type="Proteomes" id="UP001141806">
    <property type="component" value="Unassembled WGS sequence"/>
</dbReference>
<keyword evidence="3 5" id="KW-0472">Membrane</keyword>
<dbReference type="PANTHER" id="PTHR21146">
    <property type="entry name" value="MEF2B PROTEIN"/>
    <property type="match status" value="1"/>
</dbReference>
<comment type="caution">
    <text evidence="6">The sequence shown here is derived from an EMBL/GenBank/DDBJ whole genome shotgun (WGS) entry which is preliminary data.</text>
</comment>
<name>A0A9Q0KPZ1_9MAGN</name>
<dbReference type="InterPro" id="IPR019320">
    <property type="entry name" value="BORCS8"/>
</dbReference>
<dbReference type="EMBL" id="JAMYWD010000004">
    <property type="protein sequence ID" value="KAJ4974552.1"/>
    <property type="molecule type" value="Genomic_DNA"/>
</dbReference>
<dbReference type="AlphaFoldDB" id="A0A9Q0KPZ1"/>
<keyword evidence="4" id="KW-0458">Lysosome</keyword>
<dbReference type="PANTHER" id="PTHR21146:SF0">
    <property type="entry name" value="BLOC-1-RELATED COMPLEX SUBUNIT 8"/>
    <property type="match status" value="1"/>
</dbReference>
<dbReference type="Pfam" id="PF10167">
    <property type="entry name" value="BORCS8"/>
    <property type="match status" value="1"/>
</dbReference>
<organism evidence="6 7">
    <name type="scientific">Protea cynaroides</name>
    <dbReference type="NCBI Taxonomy" id="273540"/>
    <lineage>
        <taxon>Eukaryota</taxon>
        <taxon>Viridiplantae</taxon>
        <taxon>Streptophyta</taxon>
        <taxon>Embryophyta</taxon>
        <taxon>Tracheophyta</taxon>
        <taxon>Spermatophyta</taxon>
        <taxon>Magnoliopsida</taxon>
        <taxon>Proteales</taxon>
        <taxon>Proteaceae</taxon>
        <taxon>Protea</taxon>
    </lineage>
</organism>
<keyword evidence="7" id="KW-1185">Reference proteome</keyword>
<sequence>MILELNISLSFYGFPMFIVTLFIYRKMHGFSIVDGFINVNEGLAEMIKYVANEPSVGLFYVQQHTQNAVPNLLNVKDKVGEKCRETALHTDDLEDSITMLKSMKECGLPLTNEMVRDIKKSLLIMSSSQPQRGLSHNQKSGFEIGKTSSWGAVAYDRNAFGVQRDEETHGNYLTAVLKSAKQRAMGLRWPELNSKQQREPEGQETDELPLSSQIVDEQLDEDATVAGSLAGSDLSSVLENYDDFRAKREVKLEEWLEEPEDQNECIKAGYAKGTLP</sequence>